<evidence type="ECO:0000259" key="2">
    <source>
        <dbReference type="PROSITE" id="PS50206"/>
    </source>
</evidence>
<dbReference type="EC" id="1.14.-.-" evidence="1"/>
<keyword evidence="1" id="KW-0560">Oxidoreductase</keyword>
<dbReference type="InterPro" id="IPR006145">
    <property type="entry name" value="PsdUridine_synth_RsuA/RluA"/>
</dbReference>
<dbReference type="InterPro" id="IPR040503">
    <property type="entry name" value="TRHO_N"/>
</dbReference>
<dbReference type="GO" id="GO:0003723">
    <property type="term" value="F:RNA binding"/>
    <property type="evidence" value="ECO:0007669"/>
    <property type="project" value="InterPro"/>
</dbReference>
<dbReference type="CDD" id="cd01518">
    <property type="entry name" value="RHOD_YceA"/>
    <property type="match status" value="1"/>
</dbReference>
<dbReference type="InterPro" id="IPR036873">
    <property type="entry name" value="Rhodanese-like_dom_sf"/>
</dbReference>
<name>A0A5R8KA93_9BACT</name>
<accession>A0A5R8KA93</accession>
<dbReference type="GO" id="GO:0016705">
    <property type="term" value="F:oxidoreductase activity, acting on paired donors, with incorporation or reduction of molecular oxygen"/>
    <property type="evidence" value="ECO:0007669"/>
    <property type="project" value="UniProtKB-UniRule"/>
</dbReference>
<dbReference type="Pfam" id="PF17773">
    <property type="entry name" value="UPF0176_N"/>
    <property type="match status" value="1"/>
</dbReference>
<protein>
    <recommendedName>
        <fullName evidence="1">tRNA uridine(34) hydroxylase</fullName>
        <ecNumber evidence="1">1.14.-.-</ecNumber>
    </recommendedName>
    <alternativeName>
        <fullName evidence="1">tRNA hydroxylation protein O</fullName>
    </alternativeName>
</protein>
<dbReference type="GO" id="GO:0140098">
    <property type="term" value="F:catalytic activity, acting on RNA"/>
    <property type="evidence" value="ECO:0007669"/>
    <property type="project" value="UniProtKB-ARBA"/>
</dbReference>
<dbReference type="NCBIfam" id="NF003703">
    <property type="entry name" value="PRK05320.1"/>
    <property type="match status" value="1"/>
</dbReference>
<gene>
    <name evidence="1" type="primary">trhO</name>
    <name evidence="3" type="ORF">FEM03_19285</name>
</gene>
<feature type="domain" description="Rhodanese" evidence="2">
    <location>
        <begin position="124"/>
        <end position="218"/>
    </location>
</feature>
<dbReference type="EMBL" id="VAUV01000015">
    <property type="protein sequence ID" value="TLD69242.1"/>
    <property type="molecule type" value="Genomic_DNA"/>
</dbReference>
<dbReference type="PANTHER" id="PTHR43268">
    <property type="entry name" value="THIOSULFATE SULFURTRANSFERASE/RHODANESE-LIKE DOMAIN-CONTAINING PROTEIN 2"/>
    <property type="match status" value="1"/>
</dbReference>
<dbReference type="RefSeq" id="WP_138087928.1">
    <property type="nucleotide sequence ID" value="NZ_VAUV01000015.1"/>
</dbReference>
<dbReference type="PROSITE" id="PS01129">
    <property type="entry name" value="PSI_RLU"/>
    <property type="match status" value="1"/>
</dbReference>
<dbReference type="HAMAP" id="MF_00469">
    <property type="entry name" value="TrhO"/>
    <property type="match status" value="1"/>
</dbReference>
<comment type="function">
    <text evidence="1">Catalyzes oxygen-dependent 5-hydroxyuridine (ho5U) modification at position 34 in tRNAs.</text>
</comment>
<dbReference type="GO" id="GO:0001522">
    <property type="term" value="P:pseudouridine synthesis"/>
    <property type="evidence" value="ECO:0007669"/>
    <property type="project" value="InterPro"/>
</dbReference>
<keyword evidence="4" id="KW-1185">Reference proteome</keyword>
<dbReference type="SUPFAM" id="SSF55120">
    <property type="entry name" value="Pseudouridine synthase"/>
    <property type="match status" value="1"/>
</dbReference>
<organism evidence="3 4">
    <name type="scientific">Phragmitibacter flavus</name>
    <dbReference type="NCBI Taxonomy" id="2576071"/>
    <lineage>
        <taxon>Bacteria</taxon>
        <taxon>Pseudomonadati</taxon>
        <taxon>Verrucomicrobiota</taxon>
        <taxon>Verrucomicrobiia</taxon>
        <taxon>Verrucomicrobiales</taxon>
        <taxon>Verrucomicrobiaceae</taxon>
        <taxon>Phragmitibacter</taxon>
    </lineage>
</organism>
<evidence type="ECO:0000313" key="4">
    <source>
        <dbReference type="Proteomes" id="UP000306196"/>
    </source>
</evidence>
<comment type="caution">
    <text evidence="3">The sequence shown here is derived from an EMBL/GenBank/DDBJ whole genome shotgun (WGS) entry which is preliminary data.</text>
</comment>
<proteinExistence type="inferred from homology"/>
<dbReference type="Gene3D" id="3.30.2350.10">
    <property type="entry name" value="Pseudouridine synthase"/>
    <property type="match status" value="1"/>
</dbReference>
<dbReference type="InterPro" id="IPR020936">
    <property type="entry name" value="TrhO"/>
</dbReference>
<dbReference type="SMART" id="SM00450">
    <property type="entry name" value="RHOD"/>
    <property type="match status" value="1"/>
</dbReference>
<dbReference type="InterPro" id="IPR020103">
    <property type="entry name" value="PsdUridine_synth_cat_dom_sf"/>
</dbReference>
<dbReference type="GO" id="GO:0009982">
    <property type="term" value="F:pseudouridine synthase activity"/>
    <property type="evidence" value="ECO:0007669"/>
    <property type="project" value="InterPro"/>
</dbReference>
<dbReference type="Gene3D" id="3.30.70.100">
    <property type="match status" value="1"/>
</dbReference>
<reference evidence="3 4" key="1">
    <citation type="submission" date="2019-05" db="EMBL/GenBank/DDBJ databases">
        <title>Verrucobacter flavum gen. nov., sp. nov. a new member of the family Verrucomicrobiaceae.</title>
        <authorList>
            <person name="Szuroczki S."/>
            <person name="Abbaszade G."/>
            <person name="Szabo A."/>
            <person name="Felfoldi T."/>
            <person name="Schumann P."/>
            <person name="Boka K."/>
            <person name="Keki Z."/>
            <person name="Toumi M."/>
            <person name="Toth E."/>
        </authorList>
    </citation>
    <scope>NUCLEOTIDE SEQUENCE [LARGE SCALE GENOMIC DNA]</scope>
    <source>
        <strain evidence="3 4">MG-N-17</strain>
    </source>
</reference>
<evidence type="ECO:0000313" key="3">
    <source>
        <dbReference type="EMBL" id="TLD69242.1"/>
    </source>
</evidence>
<keyword evidence="3" id="KW-0808">Transferase</keyword>
<dbReference type="PROSITE" id="PS50206">
    <property type="entry name" value="RHODANESE_3"/>
    <property type="match status" value="1"/>
</dbReference>
<dbReference type="GO" id="GO:0016740">
    <property type="term" value="F:transferase activity"/>
    <property type="evidence" value="ECO:0007669"/>
    <property type="project" value="UniProtKB-KW"/>
</dbReference>
<dbReference type="Proteomes" id="UP000306196">
    <property type="component" value="Unassembled WGS sequence"/>
</dbReference>
<dbReference type="SUPFAM" id="SSF52821">
    <property type="entry name" value="Rhodanese/Cell cycle control phosphatase"/>
    <property type="match status" value="1"/>
</dbReference>
<sequence length="595" mass="66959">MPSFTNIAAYLFANLTDLKSLRESLLADCKTWNLKGTILLAPEGINLFIAGSAENIENLLTRLRDIPGLETLSPKYSLSDHQPFNRMLVRLKKEIISFGVEGINPAQRTSPKLSPKQLKAWLDEGKPVTLLDTRNDYEVKLGTFKNAHILPIDHFREFPEAVRQLPEELKHQPIVMFCTGGIRCEKAGPFMEREGFTDIHQLDGGILKYFEDCGGDHYDGECFVFDQRVGVDPALRETSSAVCFACQSPLTEEEHSDPRYIPGQSCPYCYRTSEQQLTETLAASRARLADLLSKPLPGSTPYDNSRPLNIPESCDSLPFVDALVTIFPHISRDEWRRLCAEDAFLDTNGHPVAADHIVHAGERYVRMQRNLTEPDINAAIELLYEDEAILVINKPAPLPMHPAGRFNRNTLQHLLNLAYDPRKIRAAHRLDANTTGLVICTLTRHFANLLQPQFERGEVEKIYLTRVQGHPPTDHFFSDQPISDEPGLAGSRTIDHLNGLPARTEFTVISRDPDGTALLEARPITGRTNQIRVHLWHLGFPIVGDQAYLPNHQNGPTQTLDTEAPPLCLHASRMTFTHPLTQQRQTFEAPRPMWA</sequence>
<evidence type="ECO:0000256" key="1">
    <source>
        <dbReference type="HAMAP-Rule" id="MF_00469"/>
    </source>
</evidence>
<dbReference type="InterPro" id="IPR006224">
    <property type="entry name" value="PsdUridine_synth_RluA-like_CS"/>
</dbReference>
<dbReference type="Pfam" id="PF00849">
    <property type="entry name" value="PseudoU_synth_2"/>
    <property type="match status" value="1"/>
</dbReference>
<dbReference type="GO" id="GO:0006400">
    <property type="term" value="P:tRNA modification"/>
    <property type="evidence" value="ECO:0007669"/>
    <property type="project" value="UniProtKB-UniRule"/>
</dbReference>
<dbReference type="Gene3D" id="3.40.250.10">
    <property type="entry name" value="Rhodanese-like domain"/>
    <property type="match status" value="1"/>
</dbReference>
<keyword evidence="1" id="KW-0819">tRNA processing</keyword>
<dbReference type="InterPro" id="IPR001763">
    <property type="entry name" value="Rhodanese-like_dom"/>
</dbReference>
<dbReference type="OrthoDB" id="9778326at2"/>
<dbReference type="PANTHER" id="PTHR43268:SF3">
    <property type="entry name" value="RHODANESE-LIKE DOMAIN-CONTAINING PROTEIN 7-RELATED"/>
    <property type="match status" value="1"/>
</dbReference>
<dbReference type="CDD" id="cd02869">
    <property type="entry name" value="PseudoU_synth_RluA_like"/>
    <property type="match status" value="1"/>
</dbReference>
<dbReference type="Pfam" id="PF00581">
    <property type="entry name" value="Rhodanese"/>
    <property type="match status" value="1"/>
</dbReference>
<dbReference type="AlphaFoldDB" id="A0A5R8KA93"/>
<comment type="catalytic activity">
    <reaction evidence="1">
        <text>uridine(34) in tRNA + AH2 + O2 = 5-hydroxyuridine(34) in tRNA + A + H2O</text>
        <dbReference type="Rhea" id="RHEA:64224"/>
        <dbReference type="Rhea" id="RHEA-COMP:11727"/>
        <dbReference type="Rhea" id="RHEA-COMP:13381"/>
        <dbReference type="ChEBI" id="CHEBI:13193"/>
        <dbReference type="ChEBI" id="CHEBI:15377"/>
        <dbReference type="ChEBI" id="CHEBI:15379"/>
        <dbReference type="ChEBI" id="CHEBI:17499"/>
        <dbReference type="ChEBI" id="CHEBI:65315"/>
        <dbReference type="ChEBI" id="CHEBI:136877"/>
    </reaction>
</comment>
<comment type="similarity">
    <text evidence="1">Belongs to the TrhO family.</text>
</comment>